<reference evidence="12 13" key="1">
    <citation type="journal article" date="2017" name="Environ. Microbiol.">
        <title>Genomic and physiological analyses of 'Reinekea forsetii' reveal a versatile opportunistic lifestyle during spring algae blooms.</title>
        <authorList>
            <person name="Avci B."/>
            <person name="Hahnke R.L."/>
            <person name="Chafee M."/>
            <person name="Fischer T."/>
            <person name="Gruber-Vodicka H."/>
            <person name="Tegetmeyer H.E."/>
            <person name="Harder J."/>
            <person name="Fuchs B.M."/>
            <person name="Amann R.I."/>
            <person name="Teeling H."/>
        </authorList>
    </citation>
    <scope>NUCLEOTIDE SEQUENCE [LARGE SCALE GENOMIC DNA]</scope>
    <source>
        <strain evidence="12 13">Hel1_31_D35</strain>
    </source>
</reference>
<keyword evidence="3 8" id="KW-0479">Metal-binding</keyword>
<dbReference type="GO" id="GO:0003924">
    <property type="term" value="F:GTPase activity"/>
    <property type="evidence" value="ECO:0007669"/>
    <property type="project" value="UniProtKB-UniRule"/>
</dbReference>
<dbReference type="InterPro" id="IPR014100">
    <property type="entry name" value="GTP-bd_Obg/CgtA"/>
</dbReference>
<dbReference type="NCBIfam" id="NF008956">
    <property type="entry name" value="PRK12299.1"/>
    <property type="match status" value="1"/>
</dbReference>
<evidence type="ECO:0000256" key="3">
    <source>
        <dbReference type="ARBA" id="ARBA00022723"/>
    </source>
</evidence>
<feature type="domain" description="OBG-type G" evidence="10">
    <location>
        <begin position="160"/>
        <end position="333"/>
    </location>
</feature>
<dbReference type="FunFam" id="2.70.210.12:FF:000001">
    <property type="entry name" value="GTPase Obg"/>
    <property type="match status" value="1"/>
</dbReference>
<evidence type="ECO:0000256" key="4">
    <source>
        <dbReference type="ARBA" id="ARBA00022741"/>
    </source>
</evidence>
<feature type="binding site" evidence="8">
    <location>
        <position position="193"/>
    </location>
    <ligand>
        <name>Mg(2+)</name>
        <dbReference type="ChEBI" id="CHEBI:18420"/>
    </ligand>
</feature>
<comment type="cofactor">
    <cofactor evidence="8">
        <name>Mg(2+)</name>
        <dbReference type="ChEBI" id="CHEBI:18420"/>
    </cofactor>
</comment>
<evidence type="ECO:0000256" key="5">
    <source>
        <dbReference type="ARBA" id="ARBA00022801"/>
    </source>
</evidence>
<dbReference type="OrthoDB" id="9807318at2"/>
<dbReference type="Pfam" id="PF01018">
    <property type="entry name" value="GTP1_OBG"/>
    <property type="match status" value="1"/>
</dbReference>
<dbReference type="GO" id="GO:0043022">
    <property type="term" value="F:ribosome binding"/>
    <property type="evidence" value="ECO:0007669"/>
    <property type="project" value="UniProtKB-ARBA"/>
</dbReference>
<dbReference type="HAMAP" id="MF_01454">
    <property type="entry name" value="GTPase_Obg"/>
    <property type="match status" value="1"/>
</dbReference>
<dbReference type="InterPro" id="IPR045086">
    <property type="entry name" value="OBG_GTPase"/>
</dbReference>
<dbReference type="PROSITE" id="PS51883">
    <property type="entry name" value="OBG"/>
    <property type="match status" value="1"/>
</dbReference>
<dbReference type="Gene3D" id="2.70.210.12">
    <property type="entry name" value="GTP1/OBG domain"/>
    <property type="match status" value="1"/>
</dbReference>
<keyword evidence="5 8" id="KW-0378">Hydrolase</keyword>
<comment type="subcellular location">
    <subcellularLocation>
        <location evidence="8">Cytoplasm</location>
    </subcellularLocation>
</comment>
<evidence type="ECO:0000256" key="9">
    <source>
        <dbReference type="SAM" id="MobiDB-lite"/>
    </source>
</evidence>
<gene>
    <name evidence="12" type="primary">cgtA</name>
    <name evidence="8" type="synonym">obg</name>
    <name evidence="12" type="ORF">REIFOR_02416</name>
</gene>
<dbReference type="PIRSF" id="PIRSF002401">
    <property type="entry name" value="GTP_bd_Obg/CgtA"/>
    <property type="match status" value="1"/>
</dbReference>
<feature type="binding site" evidence="8">
    <location>
        <begin position="166"/>
        <end position="173"/>
    </location>
    <ligand>
        <name>GTP</name>
        <dbReference type="ChEBI" id="CHEBI:37565"/>
    </ligand>
</feature>
<dbReference type="AlphaFoldDB" id="A0A2K8KUL5"/>
<dbReference type="InterPro" id="IPR027417">
    <property type="entry name" value="P-loop_NTPase"/>
</dbReference>
<dbReference type="InterPro" id="IPR006169">
    <property type="entry name" value="GTP1_OBG_dom"/>
</dbReference>
<dbReference type="GO" id="GO:0005737">
    <property type="term" value="C:cytoplasm"/>
    <property type="evidence" value="ECO:0007669"/>
    <property type="project" value="UniProtKB-SubCell"/>
</dbReference>
<dbReference type="NCBIfam" id="TIGR02729">
    <property type="entry name" value="Obg_CgtA"/>
    <property type="match status" value="1"/>
</dbReference>
<feature type="compositionally biased region" description="Polar residues" evidence="9">
    <location>
        <begin position="129"/>
        <end position="143"/>
    </location>
</feature>
<dbReference type="PROSITE" id="PS51710">
    <property type="entry name" value="G_OBG"/>
    <property type="match status" value="1"/>
</dbReference>
<dbReference type="PANTHER" id="PTHR11702">
    <property type="entry name" value="DEVELOPMENTALLY REGULATED GTP-BINDING PROTEIN-RELATED"/>
    <property type="match status" value="1"/>
</dbReference>
<dbReference type="Proteomes" id="UP000229757">
    <property type="component" value="Chromosome"/>
</dbReference>
<keyword evidence="2 8" id="KW-0963">Cytoplasm</keyword>
<evidence type="ECO:0000256" key="6">
    <source>
        <dbReference type="ARBA" id="ARBA00022842"/>
    </source>
</evidence>
<evidence type="ECO:0000313" key="12">
    <source>
        <dbReference type="EMBL" id="ATX77541.1"/>
    </source>
</evidence>
<feature type="region of interest" description="Disordered" evidence="9">
    <location>
        <begin position="375"/>
        <end position="396"/>
    </location>
</feature>
<sequence length="405" mass="44315">MKFVDEATIAVEAGHGGKGCLSFRREKFIAKGGPDGGDGGFGGSVWVKADVNVNTLVDYRFVRRYRAEKGQQGMGADMTGRGGKEMFLVVPVGTTVIDVDTDEVLVDLKEDGQQFKVAEGGARGLGNTRFRSSTNRAPRQTTPGKEGESRNIKFELKVLADVGLLGLPNAGKSTLIRAVSSAKPKVADYPFTTMIPNLGVVRVDEMRSFVMADIPGLIAGASDGAGLGIRFLKHLVRTRVLLHIVDMFPFDESTPADNALVIANELAAFSPTLIERERWLILNKIDLVPEDQRQALIDSVVDALAWTGPLYVISAMSKVGTEKLAQDLMTWLENRQLHLIENPELAKVDDEKRAQVEAEARERIELLTARHRAKRAAAKAGVSVESDDDDDFDEDDYDVEVVYEL</sequence>
<dbReference type="GO" id="GO:0000287">
    <property type="term" value="F:magnesium ion binding"/>
    <property type="evidence" value="ECO:0007669"/>
    <property type="project" value="InterPro"/>
</dbReference>
<dbReference type="GO" id="GO:0005525">
    <property type="term" value="F:GTP binding"/>
    <property type="evidence" value="ECO:0007669"/>
    <property type="project" value="UniProtKB-UniRule"/>
</dbReference>
<feature type="binding site" evidence="8">
    <location>
        <begin position="191"/>
        <end position="195"/>
    </location>
    <ligand>
        <name>GTP</name>
        <dbReference type="ChEBI" id="CHEBI:37565"/>
    </ligand>
</feature>
<dbReference type="InterPro" id="IPR006073">
    <property type="entry name" value="GTP-bd"/>
</dbReference>
<dbReference type="InterPro" id="IPR036726">
    <property type="entry name" value="GTP1_OBG_dom_sf"/>
</dbReference>
<dbReference type="SUPFAM" id="SSF82051">
    <property type="entry name" value="Obg GTP-binding protein N-terminal domain"/>
    <property type="match status" value="1"/>
</dbReference>
<evidence type="ECO:0000259" key="10">
    <source>
        <dbReference type="PROSITE" id="PS51710"/>
    </source>
</evidence>
<feature type="binding site" evidence="8">
    <location>
        <begin position="283"/>
        <end position="286"/>
    </location>
    <ligand>
        <name>GTP</name>
        <dbReference type="ChEBI" id="CHEBI:37565"/>
    </ligand>
</feature>
<accession>A0A2K8KUL5</accession>
<dbReference type="GO" id="GO:0042254">
    <property type="term" value="P:ribosome biogenesis"/>
    <property type="evidence" value="ECO:0007669"/>
    <property type="project" value="UniProtKB-UniRule"/>
</dbReference>
<evidence type="ECO:0000256" key="8">
    <source>
        <dbReference type="HAMAP-Rule" id="MF_01454"/>
    </source>
</evidence>
<keyword evidence="7 8" id="KW-0342">GTP-binding</keyword>
<dbReference type="SUPFAM" id="SSF52540">
    <property type="entry name" value="P-loop containing nucleoside triphosphate hydrolases"/>
    <property type="match status" value="1"/>
</dbReference>
<dbReference type="PANTHER" id="PTHR11702:SF31">
    <property type="entry name" value="MITOCHONDRIAL RIBOSOME-ASSOCIATED GTPASE 2"/>
    <property type="match status" value="1"/>
</dbReference>
<comment type="function">
    <text evidence="8">An essential GTPase which binds GTP, GDP and possibly (p)ppGpp with moderate affinity, with high nucleotide exchange rates and a fairly low GTP hydrolysis rate. Plays a role in control of the cell cycle, stress response, ribosome biogenesis and in those bacteria that undergo differentiation, in morphogenesis control.</text>
</comment>
<feature type="binding site" evidence="8">
    <location>
        <position position="173"/>
    </location>
    <ligand>
        <name>Mg(2+)</name>
        <dbReference type="ChEBI" id="CHEBI:18420"/>
    </ligand>
</feature>
<protein>
    <recommendedName>
        <fullName evidence="8">GTPase Obg</fullName>
        <ecNumber evidence="8">3.6.5.-</ecNumber>
    </recommendedName>
    <alternativeName>
        <fullName evidence="8">GTP-binding protein Obg</fullName>
    </alternativeName>
</protein>
<feature type="compositionally biased region" description="Acidic residues" evidence="9">
    <location>
        <begin position="385"/>
        <end position="396"/>
    </location>
</feature>
<dbReference type="RefSeq" id="WP_100257791.1">
    <property type="nucleotide sequence ID" value="NZ_CP011797.1"/>
</dbReference>
<evidence type="ECO:0000256" key="2">
    <source>
        <dbReference type="ARBA" id="ARBA00022490"/>
    </source>
</evidence>
<comment type="similarity">
    <text evidence="1 8">Belongs to the TRAFAC class OBG-HflX-like GTPase superfamily. OBG GTPase family.</text>
</comment>
<dbReference type="PRINTS" id="PR00326">
    <property type="entry name" value="GTP1OBG"/>
</dbReference>
<dbReference type="Gene3D" id="3.40.50.300">
    <property type="entry name" value="P-loop containing nucleotide triphosphate hydrolases"/>
    <property type="match status" value="1"/>
</dbReference>
<dbReference type="KEGG" id="rfo:REIFOR_02416"/>
<dbReference type="CDD" id="cd01898">
    <property type="entry name" value="Obg"/>
    <property type="match status" value="1"/>
</dbReference>
<feature type="binding site" evidence="8">
    <location>
        <begin position="213"/>
        <end position="216"/>
    </location>
    <ligand>
        <name>GTP</name>
        <dbReference type="ChEBI" id="CHEBI:37565"/>
    </ligand>
</feature>
<evidence type="ECO:0000256" key="7">
    <source>
        <dbReference type="ARBA" id="ARBA00023134"/>
    </source>
</evidence>
<dbReference type="Pfam" id="PF01926">
    <property type="entry name" value="MMR_HSR1"/>
    <property type="match status" value="1"/>
</dbReference>
<dbReference type="NCBIfam" id="NF008955">
    <property type="entry name" value="PRK12297.1"/>
    <property type="match status" value="1"/>
</dbReference>
<proteinExistence type="inferred from homology"/>
<keyword evidence="13" id="KW-1185">Reference proteome</keyword>
<organism evidence="12 13">
    <name type="scientific">Reinekea forsetii</name>
    <dbReference type="NCBI Taxonomy" id="1336806"/>
    <lineage>
        <taxon>Bacteria</taxon>
        <taxon>Pseudomonadati</taxon>
        <taxon>Pseudomonadota</taxon>
        <taxon>Gammaproteobacteria</taxon>
        <taxon>Oceanospirillales</taxon>
        <taxon>Saccharospirillaceae</taxon>
        <taxon>Reinekea</taxon>
    </lineage>
</organism>
<evidence type="ECO:0000259" key="11">
    <source>
        <dbReference type="PROSITE" id="PS51883"/>
    </source>
</evidence>
<dbReference type="EC" id="3.6.5.-" evidence="8"/>
<feature type="domain" description="Obg" evidence="11">
    <location>
        <begin position="1"/>
        <end position="159"/>
    </location>
</feature>
<evidence type="ECO:0000256" key="1">
    <source>
        <dbReference type="ARBA" id="ARBA00007699"/>
    </source>
</evidence>
<dbReference type="EMBL" id="CP011797">
    <property type="protein sequence ID" value="ATX77541.1"/>
    <property type="molecule type" value="Genomic_DNA"/>
</dbReference>
<comment type="subunit">
    <text evidence="8">Monomer.</text>
</comment>
<feature type="region of interest" description="Disordered" evidence="9">
    <location>
        <begin position="126"/>
        <end position="148"/>
    </location>
</feature>
<keyword evidence="4 8" id="KW-0547">Nucleotide-binding</keyword>
<keyword evidence="6 8" id="KW-0460">Magnesium</keyword>
<dbReference type="InterPro" id="IPR031167">
    <property type="entry name" value="G_OBG"/>
</dbReference>
<feature type="binding site" evidence="8">
    <location>
        <begin position="314"/>
        <end position="316"/>
    </location>
    <ligand>
        <name>GTP</name>
        <dbReference type="ChEBI" id="CHEBI:37565"/>
    </ligand>
</feature>
<evidence type="ECO:0000313" key="13">
    <source>
        <dbReference type="Proteomes" id="UP000229757"/>
    </source>
</evidence>
<name>A0A2K8KUL5_9GAMM</name>